<name>A0A2Z7CHU3_9LAMI</name>
<organism evidence="1 2">
    <name type="scientific">Dorcoceras hygrometricum</name>
    <dbReference type="NCBI Taxonomy" id="472368"/>
    <lineage>
        <taxon>Eukaryota</taxon>
        <taxon>Viridiplantae</taxon>
        <taxon>Streptophyta</taxon>
        <taxon>Embryophyta</taxon>
        <taxon>Tracheophyta</taxon>
        <taxon>Spermatophyta</taxon>
        <taxon>Magnoliopsida</taxon>
        <taxon>eudicotyledons</taxon>
        <taxon>Gunneridae</taxon>
        <taxon>Pentapetalae</taxon>
        <taxon>asterids</taxon>
        <taxon>lamiids</taxon>
        <taxon>Lamiales</taxon>
        <taxon>Gesneriaceae</taxon>
        <taxon>Didymocarpoideae</taxon>
        <taxon>Trichosporeae</taxon>
        <taxon>Loxocarpinae</taxon>
        <taxon>Dorcoceras</taxon>
    </lineage>
</organism>
<reference evidence="1 2" key="1">
    <citation type="journal article" date="2015" name="Proc. Natl. Acad. Sci. U.S.A.">
        <title>The resurrection genome of Boea hygrometrica: A blueprint for survival of dehydration.</title>
        <authorList>
            <person name="Xiao L."/>
            <person name="Yang G."/>
            <person name="Zhang L."/>
            <person name="Yang X."/>
            <person name="Zhao S."/>
            <person name="Ji Z."/>
            <person name="Zhou Q."/>
            <person name="Hu M."/>
            <person name="Wang Y."/>
            <person name="Chen M."/>
            <person name="Xu Y."/>
            <person name="Jin H."/>
            <person name="Xiao X."/>
            <person name="Hu G."/>
            <person name="Bao F."/>
            <person name="Hu Y."/>
            <person name="Wan P."/>
            <person name="Li L."/>
            <person name="Deng X."/>
            <person name="Kuang T."/>
            <person name="Xiang C."/>
            <person name="Zhu J.K."/>
            <person name="Oliver M.J."/>
            <person name="He Y."/>
        </authorList>
    </citation>
    <scope>NUCLEOTIDE SEQUENCE [LARGE SCALE GENOMIC DNA]</scope>
    <source>
        <strain evidence="2">cv. XS01</strain>
    </source>
</reference>
<proteinExistence type="predicted"/>
<accession>A0A2Z7CHU3</accession>
<sequence length="226" mass="25019">MSRQARRTAARNIVRLAIIVDRRAVQPVHDVQPSSGRSLCAIVRQAHGAAAEVISARDTRPRAAAIGAHHRARCAQQPSASLRSAQQFECKSWSSAAYWLRNKCAGNGHRSCKHCARQRPANAHGCAASVHVPRVFMRAVGRRHARLRRGGVYRLLPCWQLVPGSDQFREETSTSRLSGTISGERRRRLAAAAAANSGGGDYRRRREERKGGGAFCFRVRVRRVLN</sequence>
<keyword evidence="2" id="KW-1185">Reference proteome</keyword>
<dbReference type="Proteomes" id="UP000250235">
    <property type="component" value="Unassembled WGS sequence"/>
</dbReference>
<evidence type="ECO:0000313" key="2">
    <source>
        <dbReference type="Proteomes" id="UP000250235"/>
    </source>
</evidence>
<gene>
    <name evidence="1" type="ORF">F511_02978</name>
</gene>
<protein>
    <submittedName>
        <fullName evidence="1">Uncharacterized protein</fullName>
    </submittedName>
</protein>
<dbReference type="EMBL" id="KQ995453">
    <property type="protein sequence ID" value="KZV46631.1"/>
    <property type="molecule type" value="Genomic_DNA"/>
</dbReference>
<evidence type="ECO:0000313" key="1">
    <source>
        <dbReference type="EMBL" id="KZV46631.1"/>
    </source>
</evidence>
<dbReference type="AlphaFoldDB" id="A0A2Z7CHU3"/>